<feature type="transmembrane region" description="Helical" evidence="7">
    <location>
        <begin position="223"/>
        <end position="239"/>
    </location>
</feature>
<evidence type="ECO:0000259" key="8">
    <source>
        <dbReference type="Pfam" id="PF01757"/>
    </source>
</evidence>
<dbReference type="GO" id="GO:0005886">
    <property type="term" value="C:plasma membrane"/>
    <property type="evidence" value="ECO:0007669"/>
    <property type="project" value="UniProtKB-SubCell"/>
</dbReference>
<comment type="similarity">
    <text evidence="2">Belongs to the acyltransferase 3 family.</text>
</comment>
<sequence>MENQFTKEDTNYLKGIAIFLLLWHHLFYNANYIESFSSFNIAEIISYYSKVCVAIFLILSGYGLSESYSKKKYTLRTFYLKYYRKLYQNYLLMWILFVPMGIVLFNRTFEVVYGDHVITKLFLNILGVQRLFSFNGYNATWWYMSLVIGLYLFFPLLNRLVKKYPILSLCLSYYLMFITRHKVGSFDPIGLYGYWVFPFIIGIFCSQRKVISNITSFKIGNKYIKLMIYLIILILIVYFRRYGVKLINEKIDGFFGLIIILISYEYISKIKCFKKVLTFVGIHSFNIFLFHTFIYEYYFKRIIYSFKNPLIIFSVLLVTCIMISIGIERLKNIRFEKRKYILISKNNS</sequence>
<dbReference type="GO" id="GO:0009246">
    <property type="term" value="P:enterobacterial common antigen biosynthetic process"/>
    <property type="evidence" value="ECO:0007669"/>
    <property type="project" value="TreeGrafter"/>
</dbReference>
<reference evidence="9" key="1">
    <citation type="submission" date="2019-12" db="EMBL/GenBank/DDBJ databases">
        <title>Clostridiaceae gen. nov. sp. nov., isolated from sediment in Xinjiang, China.</title>
        <authorList>
            <person name="Zhang R."/>
        </authorList>
    </citation>
    <scope>NUCLEOTIDE SEQUENCE</scope>
    <source>
        <strain evidence="9">D2Q-11</strain>
    </source>
</reference>
<protein>
    <submittedName>
        <fullName evidence="9">Acyltransferase</fullName>
    </submittedName>
</protein>
<dbReference type="PANTHER" id="PTHR40074:SF2">
    <property type="entry name" value="O-ACETYLTRANSFERASE WECH"/>
    <property type="match status" value="1"/>
</dbReference>
<gene>
    <name evidence="9" type="ORF">GOQ27_07095</name>
</gene>
<evidence type="ECO:0000256" key="7">
    <source>
        <dbReference type="SAM" id="Phobius"/>
    </source>
</evidence>
<feature type="transmembrane region" description="Helical" evidence="7">
    <location>
        <begin position="251"/>
        <end position="267"/>
    </location>
</feature>
<dbReference type="RefSeq" id="WP_203366150.1">
    <property type="nucleotide sequence ID" value="NZ_WSFT01000029.1"/>
</dbReference>
<comment type="caution">
    <text evidence="9">The sequence shown here is derived from an EMBL/GenBank/DDBJ whole genome shotgun (WGS) entry which is preliminary data.</text>
</comment>
<feature type="transmembrane region" description="Helical" evidence="7">
    <location>
        <begin position="140"/>
        <end position="157"/>
    </location>
</feature>
<dbReference type="PANTHER" id="PTHR40074">
    <property type="entry name" value="O-ACETYLTRANSFERASE WECH"/>
    <property type="match status" value="1"/>
</dbReference>
<evidence type="ECO:0000256" key="3">
    <source>
        <dbReference type="ARBA" id="ARBA00022475"/>
    </source>
</evidence>
<keyword evidence="9" id="KW-0012">Acyltransferase</keyword>
<evidence type="ECO:0000313" key="10">
    <source>
        <dbReference type="Proteomes" id="UP000724672"/>
    </source>
</evidence>
<dbReference type="Pfam" id="PF01757">
    <property type="entry name" value="Acyl_transf_3"/>
    <property type="match status" value="1"/>
</dbReference>
<feature type="transmembrane region" description="Helical" evidence="7">
    <location>
        <begin position="45"/>
        <end position="65"/>
    </location>
</feature>
<keyword evidence="3" id="KW-1003">Cell membrane</keyword>
<proteinExistence type="inferred from homology"/>
<keyword evidence="10" id="KW-1185">Reference proteome</keyword>
<comment type="subcellular location">
    <subcellularLocation>
        <location evidence="1">Cell membrane</location>
        <topology evidence="1">Multi-pass membrane protein</topology>
    </subcellularLocation>
</comment>
<keyword evidence="6 7" id="KW-0472">Membrane</keyword>
<dbReference type="Proteomes" id="UP000724672">
    <property type="component" value="Unassembled WGS sequence"/>
</dbReference>
<accession>A0A942Z8F3</accession>
<evidence type="ECO:0000256" key="5">
    <source>
        <dbReference type="ARBA" id="ARBA00022989"/>
    </source>
</evidence>
<dbReference type="AlphaFoldDB" id="A0A942Z8F3"/>
<evidence type="ECO:0000256" key="1">
    <source>
        <dbReference type="ARBA" id="ARBA00004651"/>
    </source>
</evidence>
<name>A0A942Z8F3_9FIRM</name>
<dbReference type="InterPro" id="IPR002656">
    <property type="entry name" value="Acyl_transf_3_dom"/>
</dbReference>
<feature type="domain" description="Acyltransferase 3" evidence="8">
    <location>
        <begin position="11"/>
        <end position="325"/>
    </location>
</feature>
<feature type="transmembrane region" description="Helical" evidence="7">
    <location>
        <begin position="86"/>
        <end position="105"/>
    </location>
</feature>
<feature type="transmembrane region" description="Helical" evidence="7">
    <location>
        <begin position="12"/>
        <end position="33"/>
    </location>
</feature>
<keyword evidence="4 7" id="KW-0812">Transmembrane</keyword>
<evidence type="ECO:0000256" key="4">
    <source>
        <dbReference type="ARBA" id="ARBA00022692"/>
    </source>
</evidence>
<evidence type="ECO:0000256" key="6">
    <source>
        <dbReference type="ARBA" id="ARBA00023136"/>
    </source>
</evidence>
<evidence type="ECO:0000256" key="2">
    <source>
        <dbReference type="ARBA" id="ARBA00007400"/>
    </source>
</evidence>
<dbReference type="GO" id="GO:0016413">
    <property type="term" value="F:O-acetyltransferase activity"/>
    <property type="evidence" value="ECO:0007669"/>
    <property type="project" value="TreeGrafter"/>
</dbReference>
<dbReference type="EMBL" id="WSFT01000029">
    <property type="protein sequence ID" value="MBS4538223.1"/>
    <property type="molecule type" value="Genomic_DNA"/>
</dbReference>
<keyword evidence="9" id="KW-0808">Transferase</keyword>
<feature type="transmembrane region" description="Helical" evidence="7">
    <location>
        <begin position="310"/>
        <end position="330"/>
    </location>
</feature>
<evidence type="ECO:0000313" key="9">
    <source>
        <dbReference type="EMBL" id="MBS4538223.1"/>
    </source>
</evidence>
<feature type="transmembrane region" description="Helical" evidence="7">
    <location>
        <begin position="164"/>
        <end position="180"/>
    </location>
</feature>
<feature type="transmembrane region" description="Helical" evidence="7">
    <location>
        <begin position="276"/>
        <end position="298"/>
    </location>
</feature>
<organism evidence="9 10">
    <name type="scientific">Anaeromonas frigoriresistens</name>
    <dbReference type="NCBI Taxonomy" id="2683708"/>
    <lineage>
        <taxon>Bacteria</taxon>
        <taxon>Bacillati</taxon>
        <taxon>Bacillota</taxon>
        <taxon>Tissierellia</taxon>
        <taxon>Tissierellales</taxon>
        <taxon>Thermohalobacteraceae</taxon>
        <taxon>Anaeromonas</taxon>
    </lineage>
</organism>
<keyword evidence="5 7" id="KW-1133">Transmembrane helix</keyword>
<feature type="transmembrane region" description="Helical" evidence="7">
    <location>
        <begin position="192"/>
        <end position="211"/>
    </location>
</feature>